<dbReference type="InterPro" id="IPR040911">
    <property type="entry name" value="Exostosin_GT47"/>
</dbReference>
<dbReference type="GeneID" id="112277519"/>
<keyword evidence="3" id="KW-0812">Transmembrane</keyword>
<dbReference type="Gramene" id="Pp3c25_4460V3.2">
    <property type="protein sequence ID" value="Pp3c25_4460V3.2"/>
    <property type="gene ID" value="Pp3c25_4460"/>
</dbReference>
<dbReference type="RefSeq" id="XP_024365732.1">
    <property type="nucleotide sequence ID" value="XM_024509964.2"/>
</dbReference>
<accession>A9TVZ0</accession>
<gene>
    <name evidence="7" type="primary">LOC112277519</name>
    <name evidence="6" type="ORF">PHYPA_029571</name>
</gene>
<comment type="similarity">
    <text evidence="2">Belongs to the glycosyltransferase 47 family.</text>
</comment>
<evidence type="ECO:0000256" key="1">
    <source>
        <dbReference type="ARBA" id="ARBA00004323"/>
    </source>
</evidence>
<reference evidence="6 8" key="1">
    <citation type="journal article" date="2008" name="Science">
        <title>The Physcomitrella genome reveals evolutionary insights into the conquest of land by plants.</title>
        <authorList>
            <person name="Rensing S."/>
            <person name="Lang D."/>
            <person name="Zimmer A."/>
            <person name="Terry A."/>
            <person name="Salamov A."/>
            <person name="Shapiro H."/>
            <person name="Nishiyama T."/>
            <person name="Perroud P.-F."/>
            <person name="Lindquist E."/>
            <person name="Kamisugi Y."/>
            <person name="Tanahashi T."/>
            <person name="Sakakibara K."/>
            <person name="Fujita T."/>
            <person name="Oishi K."/>
            <person name="Shin-I T."/>
            <person name="Kuroki Y."/>
            <person name="Toyoda A."/>
            <person name="Suzuki Y."/>
            <person name="Hashimoto A."/>
            <person name="Yamaguchi K."/>
            <person name="Sugano A."/>
            <person name="Kohara Y."/>
            <person name="Fujiyama A."/>
            <person name="Anterola A."/>
            <person name="Aoki S."/>
            <person name="Ashton N."/>
            <person name="Barbazuk W.B."/>
            <person name="Barker E."/>
            <person name="Bennetzen J."/>
            <person name="Bezanilla M."/>
            <person name="Blankenship R."/>
            <person name="Cho S.H."/>
            <person name="Dutcher S."/>
            <person name="Estelle M."/>
            <person name="Fawcett J.A."/>
            <person name="Gundlach H."/>
            <person name="Hanada K."/>
            <person name="Heyl A."/>
            <person name="Hicks K.A."/>
            <person name="Hugh J."/>
            <person name="Lohr M."/>
            <person name="Mayer K."/>
            <person name="Melkozernov A."/>
            <person name="Murata T."/>
            <person name="Nelson D."/>
            <person name="Pils B."/>
            <person name="Prigge M."/>
            <person name="Reiss B."/>
            <person name="Renner T."/>
            <person name="Rombauts S."/>
            <person name="Rushton P."/>
            <person name="Sanderfoot A."/>
            <person name="Schween G."/>
            <person name="Shiu S.-H."/>
            <person name="Stueber K."/>
            <person name="Theodoulou F.L."/>
            <person name="Tu H."/>
            <person name="Van de Peer Y."/>
            <person name="Verrier P.J."/>
            <person name="Waters E."/>
            <person name="Wood A."/>
            <person name="Yang L."/>
            <person name="Cove D."/>
            <person name="Cuming A."/>
            <person name="Hasebe M."/>
            <person name="Lucas S."/>
            <person name="Mishler D.B."/>
            <person name="Reski R."/>
            <person name="Grigoriev I."/>
            <person name="Quatrano R.S."/>
            <person name="Boore J.L."/>
        </authorList>
    </citation>
    <scope>NUCLEOTIDE SEQUENCE [LARGE SCALE GENOMIC DNA]</scope>
    <source>
        <strain evidence="7 8">cv. Gransden 2004</strain>
    </source>
</reference>
<dbReference type="PANTHER" id="PTHR11062:SF229">
    <property type="entry name" value="GLUCURONOXYLAN GLUCURONOSYLTRANSFERASE IRX7-RELATED"/>
    <property type="match status" value="1"/>
</dbReference>
<dbReference type="EnsemblPlants" id="Pp3c25_4460V3.1">
    <property type="protein sequence ID" value="Pp3c25_4460V3.1"/>
    <property type="gene ID" value="Pp3c25_4460"/>
</dbReference>
<dbReference type="GO" id="GO:0000139">
    <property type="term" value="C:Golgi membrane"/>
    <property type="evidence" value="ECO:0007669"/>
    <property type="project" value="UniProtKB-SubCell"/>
</dbReference>
<protein>
    <recommendedName>
        <fullName evidence="5">Exostosin GT47 domain-containing protein</fullName>
    </recommendedName>
</protein>
<dbReference type="OMA" id="TLETEAW"/>
<dbReference type="PaxDb" id="3218-PP1S340_33V6.1"/>
<dbReference type="EMBL" id="ABEU02000025">
    <property type="protein sequence ID" value="PNR27419.1"/>
    <property type="molecule type" value="Genomic_DNA"/>
</dbReference>
<dbReference type="eggNOG" id="KOG1021">
    <property type="taxonomic scope" value="Eukaryota"/>
</dbReference>
<evidence type="ECO:0000259" key="5">
    <source>
        <dbReference type="Pfam" id="PF03016"/>
    </source>
</evidence>
<feature type="domain" description="Exostosin GT47" evidence="5">
    <location>
        <begin position="17"/>
        <end position="187"/>
    </location>
</feature>
<proteinExistence type="inferred from homology"/>
<evidence type="ECO:0000256" key="2">
    <source>
        <dbReference type="ARBA" id="ARBA00010271"/>
    </source>
</evidence>
<keyword evidence="3" id="KW-0735">Signal-anchor</keyword>
<evidence type="ECO:0000256" key="4">
    <source>
        <dbReference type="ARBA" id="ARBA00023034"/>
    </source>
</evidence>
<dbReference type="AlphaFoldDB" id="A9TVZ0"/>
<dbReference type="HOGENOM" id="CLU_1301526_0_0_1"/>
<keyword evidence="8" id="KW-1185">Reference proteome</keyword>
<reference evidence="7" key="3">
    <citation type="submission" date="2020-12" db="UniProtKB">
        <authorList>
            <consortium name="EnsemblPlants"/>
        </authorList>
    </citation>
    <scope>IDENTIFICATION</scope>
</reference>
<evidence type="ECO:0000313" key="8">
    <source>
        <dbReference type="Proteomes" id="UP000006727"/>
    </source>
</evidence>
<name>A9TVZ0_PHYPA</name>
<dbReference type="Gramene" id="Pp3c25_4460V3.1">
    <property type="protein sequence ID" value="Pp3c25_4460V3.1"/>
    <property type="gene ID" value="Pp3c25_4460"/>
</dbReference>
<comment type="subcellular location">
    <subcellularLocation>
        <location evidence="1">Golgi apparatus membrane</location>
        <topology evidence="1">Single-pass type II membrane protein</topology>
    </subcellularLocation>
</comment>
<dbReference type="Pfam" id="PF03016">
    <property type="entry name" value="Exostosin_GT47"/>
    <property type="match status" value="1"/>
</dbReference>
<evidence type="ECO:0000313" key="7">
    <source>
        <dbReference type="EnsemblPlants" id="Pp3c25_4460V3.1"/>
    </source>
</evidence>
<dbReference type="GO" id="GO:0016757">
    <property type="term" value="F:glycosyltransferase activity"/>
    <property type="evidence" value="ECO:0007669"/>
    <property type="project" value="InterPro"/>
</dbReference>
<evidence type="ECO:0000256" key="3">
    <source>
        <dbReference type="ARBA" id="ARBA00022968"/>
    </source>
</evidence>
<evidence type="ECO:0000313" key="6">
    <source>
        <dbReference type="EMBL" id="PNR27419.1"/>
    </source>
</evidence>
<dbReference type="OrthoDB" id="1924787at2759"/>
<keyword evidence="4" id="KW-0333">Golgi apparatus</keyword>
<sequence length="212" mass="23728">MHRVSVVLKSNGHRETPSHSSFTYFLKSFQQSLLHLSSFHGVYGGKFGSIGTLDPYEADYFFILVYVSCKFSPKTGTPWLGRARKLMEAAVNHVSTKMEFWNRSGGRDQIFAASQDNSVCFHTLETEAWNTRIYTKLFNPSNLGVQDFHPCQAAEHIQIPPYVSPSVAASYIKDPRNIFAFFSGKMEINPKNVSGLKAMRACFHGSAAPGFT</sequence>
<dbReference type="EnsemblPlants" id="Pp3c25_4460V3.2">
    <property type="protein sequence ID" value="Pp3c25_4460V3.2"/>
    <property type="gene ID" value="Pp3c25_4460"/>
</dbReference>
<organism evidence="6">
    <name type="scientific">Physcomitrium patens</name>
    <name type="common">Spreading-leaved earth moss</name>
    <name type="synonym">Physcomitrella patens</name>
    <dbReference type="NCBI Taxonomy" id="3218"/>
    <lineage>
        <taxon>Eukaryota</taxon>
        <taxon>Viridiplantae</taxon>
        <taxon>Streptophyta</taxon>
        <taxon>Embryophyta</taxon>
        <taxon>Bryophyta</taxon>
        <taxon>Bryophytina</taxon>
        <taxon>Bryopsida</taxon>
        <taxon>Funariidae</taxon>
        <taxon>Funariales</taxon>
        <taxon>Funariaceae</taxon>
        <taxon>Physcomitrium</taxon>
    </lineage>
</organism>
<reference evidence="6 8" key="2">
    <citation type="journal article" date="2018" name="Plant J.">
        <title>The Physcomitrella patens chromosome-scale assembly reveals moss genome structure and evolution.</title>
        <authorList>
            <person name="Lang D."/>
            <person name="Ullrich K.K."/>
            <person name="Murat F."/>
            <person name="Fuchs J."/>
            <person name="Jenkins J."/>
            <person name="Haas F.B."/>
            <person name="Piednoel M."/>
            <person name="Gundlach H."/>
            <person name="Van Bel M."/>
            <person name="Meyberg R."/>
            <person name="Vives C."/>
            <person name="Morata J."/>
            <person name="Symeonidi A."/>
            <person name="Hiss M."/>
            <person name="Muchero W."/>
            <person name="Kamisugi Y."/>
            <person name="Saleh O."/>
            <person name="Blanc G."/>
            <person name="Decker E.L."/>
            <person name="van Gessel N."/>
            <person name="Grimwood J."/>
            <person name="Hayes R.D."/>
            <person name="Graham S.W."/>
            <person name="Gunter L.E."/>
            <person name="McDaniel S.F."/>
            <person name="Hoernstein S.N.W."/>
            <person name="Larsson A."/>
            <person name="Li F.W."/>
            <person name="Perroud P.F."/>
            <person name="Phillips J."/>
            <person name="Ranjan P."/>
            <person name="Rokshar D.S."/>
            <person name="Rothfels C.J."/>
            <person name="Schneider L."/>
            <person name="Shu S."/>
            <person name="Stevenson D.W."/>
            <person name="Thummler F."/>
            <person name="Tillich M."/>
            <person name="Villarreal Aguilar J.C."/>
            <person name="Widiez T."/>
            <person name="Wong G.K."/>
            <person name="Wymore A."/>
            <person name="Zhang Y."/>
            <person name="Zimmer A.D."/>
            <person name="Quatrano R.S."/>
            <person name="Mayer K.F.X."/>
            <person name="Goodstein D."/>
            <person name="Casacuberta J.M."/>
            <person name="Vandepoele K."/>
            <person name="Reski R."/>
            <person name="Cuming A.C."/>
            <person name="Tuskan G.A."/>
            <person name="Maumus F."/>
            <person name="Salse J."/>
            <person name="Schmutz J."/>
            <person name="Rensing S.A."/>
        </authorList>
    </citation>
    <scope>NUCLEOTIDE SEQUENCE [LARGE SCALE GENOMIC DNA]</scope>
    <source>
        <strain evidence="7 8">cv. Gransden 2004</strain>
    </source>
</reference>
<dbReference type="PANTHER" id="PTHR11062">
    <property type="entry name" value="EXOSTOSIN HEPARAN SULFATE GLYCOSYLTRANSFERASE -RELATED"/>
    <property type="match status" value="1"/>
</dbReference>
<dbReference type="InterPro" id="IPR004263">
    <property type="entry name" value="Exostosin"/>
</dbReference>
<dbReference type="Proteomes" id="UP000006727">
    <property type="component" value="Chromosome 25"/>
</dbReference>